<name>A0A150JZ72_HEYCO</name>
<reference evidence="1 2" key="1">
    <citation type="submission" date="2016-01" db="EMBL/GenBank/DDBJ databases">
        <title>Genome Sequences of Twelve Sporeforming Bacillus Species Isolated from Foods.</title>
        <authorList>
            <person name="Berendsen E.M."/>
            <person name="Wells-Bennik M.H."/>
            <person name="Krawcyk A.O."/>
            <person name="De Jong A."/>
            <person name="Holsappel S."/>
            <person name="Eijlander R.T."/>
            <person name="Kuipers O.P."/>
        </authorList>
    </citation>
    <scope>NUCLEOTIDE SEQUENCE [LARGE SCALE GENOMIC DNA]</scope>
    <source>
        <strain evidence="1 2">B4098</strain>
    </source>
</reference>
<dbReference type="PATRIC" id="fig|1398.26.peg.3330"/>
<organism evidence="1 2">
    <name type="scientific">Heyndrickxia coagulans</name>
    <name type="common">Weizmannia coagulans</name>
    <dbReference type="NCBI Taxonomy" id="1398"/>
    <lineage>
        <taxon>Bacteria</taxon>
        <taxon>Bacillati</taxon>
        <taxon>Bacillota</taxon>
        <taxon>Bacilli</taxon>
        <taxon>Bacillales</taxon>
        <taxon>Bacillaceae</taxon>
        <taxon>Heyndrickxia</taxon>
    </lineage>
</organism>
<dbReference type="AlphaFoldDB" id="A0A150JZ72"/>
<evidence type="ECO:0000313" key="1">
    <source>
        <dbReference type="EMBL" id="KYC62024.1"/>
    </source>
</evidence>
<dbReference type="Proteomes" id="UP000075288">
    <property type="component" value="Unassembled WGS sequence"/>
</dbReference>
<dbReference type="EMBL" id="LQYG01000060">
    <property type="protein sequence ID" value="KYC62024.1"/>
    <property type="molecule type" value="Genomic_DNA"/>
</dbReference>
<evidence type="ECO:0000313" key="2">
    <source>
        <dbReference type="Proteomes" id="UP000075288"/>
    </source>
</evidence>
<evidence type="ECO:0008006" key="3">
    <source>
        <dbReference type="Google" id="ProtNLM"/>
    </source>
</evidence>
<comment type="caution">
    <text evidence="1">The sequence shown here is derived from an EMBL/GenBank/DDBJ whole genome shotgun (WGS) entry which is preliminary data.</text>
</comment>
<accession>A0A150JZ72</accession>
<gene>
    <name evidence="1" type="ORF">B4098_1616</name>
</gene>
<protein>
    <recommendedName>
        <fullName evidence="3">Polymerase beta nucleotidyltransferase domain-containing protein</fullName>
    </recommendedName>
</protein>
<proteinExistence type="predicted"/>
<sequence>MYREAPNLRREIIAFLKEKIDPDFIIVRFVCKRYARPDSDVDIAFTKKAVC</sequence>